<sequence length="560" mass="59297">MAALAIPSAAVAAPGDVTVQYEESAGVIANPERGFYDHTETHYRADGSGYVPLNRAEIEAFRTEGVTQILRVFYLEKFVNTPTLDPEFLALVQADYDTAREAGISVITRFAYVQGGAWPYEPPHGDAPLDIVLAHIEQLTPILRANADVIPVVQNGLIGLWGEGYYTDHFVADPANPGVVTEEDWANRSAVTDALLEALPADRSVQVRTMLSKQKLLDVPTGAAGAITPAQAHDGSDISRVGHHNDCFLAAPDDWGTFLSDPIELDQEYLEADSKYVPIGGETCNVNPPRSEWASASAEMARYNYSYLNRDYNKDVLNTWGAEGIEETAQRLGYRFVMTESTLSADDGGATQISVDVRNDGWAAPYNPRTAVLVLEGDMGRFEVPFDGNDDARLWLPGTTTTLTASFAGIPDGEYRAYLALPAGDAGTSVDAPLAIQAVSDDPRFAIQTANVDTWDPATGLNALGQTVTIGAAAPVDTPAPVDPADPADPAPELPAPAAPGAPGNVAPVVSGDDTPDARDPLANTGSESSPLGLAVAAAVAMLIGTGALVALRRRQSQLS</sequence>
<evidence type="ECO:0000313" key="8">
    <source>
        <dbReference type="EMBL" id="PWC07602.1"/>
    </source>
</evidence>
<evidence type="ECO:0000256" key="3">
    <source>
        <dbReference type="ARBA" id="ARBA00022729"/>
    </source>
</evidence>
<keyword evidence="4" id="KW-0572">Peptidoglycan-anchor</keyword>
<evidence type="ECO:0000256" key="6">
    <source>
        <dbReference type="SAM" id="Phobius"/>
    </source>
</evidence>
<dbReference type="Proteomes" id="UP000244962">
    <property type="component" value="Unassembled WGS sequence"/>
</dbReference>
<keyword evidence="9" id="KW-1185">Reference proteome</keyword>
<keyword evidence="6" id="KW-1133">Transmembrane helix</keyword>
<dbReference type="InterPro" id="IPR032267">
    <property type="entry name" value="DUF4832"/>
</dbReference>
<keyword evidence="1" id="KW-0134">Cell wall</keyword>
<evidence type="ECO:0000256" key="1">
    <source>
        <dbReference type="ARBA" id="ARBA00022512"/>
    </source>
</evidence>
<keyword evidence="3" id="KW-0732">Signal</keyword>
<keyword evidence="6" id="KW-0812">Transmembrane</keyword>
<evidence type="ECO:0000313" key="9">
    <source>
        <dbReference type="Proteomes" id="UP000244962"/>
    </source>
</evidence>
<organism evidence="8 9">
    <name type="scientific">Mycetocola zhujimingii</name>
    <dbReference type="NCBI Taxonomy" id="2079792"/>
    <lineage>
        <taxon>Bacteria</taxon>
        <taxon>Bacillati</taxon>
        <taxon>Actinomycetota</taxon>
        <taxon>Actinomycetes</taxon>
        <taxon>Micrococcales</taxon>
        <taxon>Microbacteriaceae</taxon>
        <taxon>Mycetocola</taxon>
    </lineage>
</organism>
<keyword evidence="2" id="KW-0964">Secreted</keyword>
<feature type="compositionally biased region" description="Low complexity" evidence="5">
    <location>
        <begin position="501"/>
        <end position="510"/>
    </location>
</feature>
<dbReference type="Pfam" id="PF16173">
    <property type="entry name" value="DUF4874"/>
    <property type="match status" value="1"/>
</dbReference>
<evidence type="ECO:0000256" key="4">
    <source>
        <dbReference type="ARBA" id="ARBA00023088"/>
    </source>
</evidence>
<comment type="caution">
    <text evidence="8">The sequence shown here is derived from an EMBL/GenBank/DDBJ whole genome shotgun (WGS) entry which is preliminary data.</text>
</comment>
<evidence type="ECO:0000259" key="7">
    <source>
        <dbReference type="PROSITE" id="PS50847"/>
    </source>
</evidence>
<dbReference type="EMBL" id="QEFB01000004">
    <property type="protein sequence ID" value="PWC07602.1"/>
    <property type="molecule type" value="Genomic_DNA"/>
</dbReference>
<feature type="compositionally biased region" description="Pro residues" evidence="5">
    <location>
        <begin position="481"/>
        <end position="500"/>
    </location>
</feature>
<protein>
    <recommendedName>
        <fullName evidence="7">Gram-positive cocci surface proteins LPxTG domain-containing protein</fullName>
    </recommendedName>
</protein>
<dbReference type="NCBIfam" id="TIGR01167">
    <property type="entry name" value="LPXTG_anchor"/>
    <property type="match status" value="1"/>
</dbReference>
<evidence type="ECO:0000256" key="2">
    <source>
        <dbReference type="ARBA" id="ARBA00022525"/>
    </source>
</evidence>
<dbReference type="InterPro" id="IPR032379">
    <property type="entry name" value="DUF4874"/>
</dbReference>
<dbReference type="Pfam" id="PF16116">
    <property type="entry name" value="DUF4832"/>
    <property type="match status" value="1"/>
</dbReference>
<reference evidence="9" key="1">
    <citation type="submission" date="2018-04" db="EMBL/GenBank/DDBJ databases">
        <authorList>
            <person name="Liu S."/>
            <person name="Wang Z."/>
            <person name="Li J."/>
        </authorList>
    </citation>
    <scope>NUCLEOTIDE SEQUENCE [LARGE SCALE GENOMIC DNA]</scope>
    <source>
        <strain evidence="9">622</strain>
    </source>
</reference>
<evidence type="ECO:0000256" key="5">
    <source>
        <dbReference type="SAM" id="MobiDB-lite"/>
    </source>
</evidence>
<name>A0A2U1TFE3_9MICO</name>
<dbReference type="InterPro" id="IPR019931">
    <property type="entry name" value="LPXTG_anchor"/>
</dbReference>
<feature type="transmembrane region" description="Helical" evidence="6">
    <location>
        <begin position="532"/>
        <end position="552"/>
    </location>
</feature>
<gene>
    <name evidence="8" type="ORF">DF223_06095</name>
</gene>
<keyword evidence="6" id="KW-0472">Membrane</keyword>
<proteinExistence type="predicted"/>
<feature type="region of interest" description="Disordered" evidence="5">
    <location>
        <begin position="474"/>
        <end position="529"/>
    </location>
</feature>
<dbReference type="PROSITE" id="PS50847">
    <property type="entry name" value="GRAM_POS_ANCHORING"/>
    <property type="match status" value="1"/>
</dbReference>
<accession>A0A2U1TFE3</accession>
<feature type="domain" description="Gram-positive cocci surface proteins LPxTG" evidence="7">
    <location>
        <begin position="522"/>
        <end position="560"/>
    </location>
</feature>
<dbReference type="AlphaFoldDB" id="A0A2U1TFE3"/>